<organism evidence="2 3">
    <name type="scientific">Flavobacterium crocinum</name>
    <dbReference type="NCBI Taxonomy" id="2183896"/>
    <lineage>
        <taxon>Bacteria</taxon>
        <taxon>Pseudomonadati</taxon>
        <taxon>Bacteroidota</taxon>
        <taxon>Flavobacteriia</taxon>
        <taxon>Flavobacteriales</taxon>
        <taxon>Flavobacteriaceae</taxon>
        <taxon>Flavobacterium</taxon>
    </lineage>
</organism>
<accession>A0A2S1YRP8</accession>
<evidence type="ECO:0000256" key="1">
    <source>
        <dbReference type="SAM" id="MobiDB-lite"/>
    </source>
</evidence>
<dbReference type="EMBL" id="CP029255">
    <property type="protein sequence ID" value="AWK06794.1"/>
    <property type="molecule type" value="Genomic_DNA"/>
</dbReference>
<sequence length="59" mass="6968">MTDQNKNRKNRQNQTKSINSTSFSKIPHLYGMTLEEYKEGVAIHSRCFDQIKMIKTTIY</sequence>
<keyword evidence="3" id="KW-1185">Reference proteome</keyword>
<dbReference type="Proteomes" id="UP000245250">
    <property type="component" value="Chromosome"/>
</dbReference>
<dbReference type="RefSeq" id="WP_109194198.1">
    <property type="nucleotide sequence ID" value="NZ_CP029255.1"/>
</dbReference>
<evidence type="ECO:0000313" key="3">
    <source>
        <dbReference type="Proteomes" id="UP000245250"/>
    </source>
</evidence>
<evidence type="ECO:0000313" key="2">
    <source>
        <dbReference type="EMBL" id="AWK06794.1"/>
    </source>
</evidence>
<dbReference type="KEGG" id="fcr:HYN56_22205"/>
<name>A0A2S1YRP8_9FLAO</name>
<protein>
    <submittedName>
        <fullName evidence="2">Uncharacterized protein</fullName>
    </submittedName>
</protein>
<dbReference type="AlphaFoldDB" id="A0A2S1YRP8"/>
<proteinExistence type="predicted"/>
<feature type="region of interest" description="Disordered" evidence="1">
    <location>
        <begin position="1"/>
        <end position="21"/>
    </location>
</feature>
<reference evidence="2 3" key="1">
    <citation type="submission" date="2018-05" db="EMBL/GenBank/DDBJ databases">
        <title>Genome sequencing of Flavobacterium sp. HYN0056.</title>
        <authorList>
            <person name="Yi H."/>
            <person name="Baek C."/>
        </authorList>
    </citation>
    <scope>NUCLEOTIDE SEQUENCE [LARGE SCALE GENOMIC DNA]</scope>
    <source>
        <strain evidence="2 3">HYN0056</strain>
    </source>
</reference>
<dbReference type="OrthoDB" id="1372033at2"/>
<gene>
    <name evidence="2" type="ORF">HYN56_22205</name>
</gene>